<gene>
    <name evidence="16" type="ORF">EKO27_g4061</name>
</gene>
<evidence type="ECO:0000256" key="5">
    <source>
        <dbReference type="ARBA" id="ARBA00014422"/>
    </source>
</evidence>
<dbReference type="FunFam" id="3.40.50.970:FF:000019">
    <property type="entry name" value="Pyruvate decarboxylase isozyme"/>
    <property type="match status" value="1"/>
</dbReference>
<evidence type="ECO:0000256" key="7">
    <source>
        <dbReference type="ARBA" id="ARBA00022793"/>
    </source>
</evidence>
<evidence type="ECO:0000256" key="4">
    <source>
        <dbReference type="ARBA" id="ARBA00013202"/>
    </source>
</evidence>
<dbReference type="GO" id="GO:0000949">
    <property type="term" value="P:aromatic amino acid family catabolic process to alcohol via Ehrlich pathway"/>
    <property type="evidence" value="ECO:0007669"/>
    <property type="project" value="TreeGrafter"/>
</dbReference>
<dbReference type="Proteomes" id="UP000286045">
    <property type="component" value="Unassembled WGS sequence"/>
</dbReference>
<evidence type="ECO:0000256" key="11">
    <source>
        <dbReference type="PIRSR" id="PIRSR036565-2"/>
    </source>
</evidence>
<dbReference type="Gene3D" id="3.40.50.1220">
    <property type="entry name" value="TPP-binding domain"/>
    <property type="match status" value="1"/>
</dbReference>
<dbReference type="PANTHER" id="PTHR43452">
    <property type="entry name" value="PYRUVATE DECARBOXYLASE"/>
    <property type="match status" value="1"/>
</dbReference>
<dbReference type="FunFam" id="3.40.50.970:FF:000024">
    <property type="entry name" value="Pyruvate decarboxylase isozyme"/>
    <property type="match status" value="1"/>
</dbReference>
<dbReference type="EMBL" id="RYZI01000092">
    <property type="protein sequence ID" value="RWA11060.1"/>
    <property type="molecule type" value="Genomic_DNA"/>
</dbReference>
<dbReference type="AlphaFoldDB" id="A0A439D9H6"/>
<dbReference type="InterPro" id="IPR012001">
    <property type="entry name" value="Thiamin_PyroP_enz_TPP-bd_dom"/>
</dbReference>
<reference evidence="16 17" key="1">
    <citation type="submission" date="2018-12" db="EMBL/GenBank/DDBJ databases">
        <title>Draft genome sequence of Xylaria grammica IHI A82.</title>
        <authorList>
            <person name="Buettner E."/>
            <person name="Kellner H."/>
        </authorList>
    </citation>
    <scope>NUCLEOTIDE SEQUENCE [LARGE SCALE GENOMIC DNA]</scope>
    <source>
        <strain evidence="16 17">IHI A82</strain>
    </source>
</reference>
<dbReference type="SUPFAM" id="SSF52467">
    <property type="entry name" value="DHS-like NAD/FAD-binding domain"/>
    <property type="match status" value="1"/>
</dbReference>
<keyword evidence="6 11" id="KW-0479">Metal-binding</keyword>
<evidence type="ECO:0000256" key="6">
    <source>
        <dbReference type="ARBA" id="ARBA00022723"/>
    </source>
</evidence>
<feature type="domain" description="Thiamine pyrophosphate enzyme TPP-binding" evidence="14">
    <location>
        <begin position="399"/>
        <end position="513"/>
    </location>
</feature>
<dbReference type="InterPro" id="IPR047213">
    <property type="entry name" value="TPP_PYR_PDC_IPDC-like"/>
</dbReference>
<dbReference type="CDD" id="cd02005">
    <property type="entry name" value="TPP_PDC_IPDC"/>
    <property type="match status" value="1"/>
</dbReference>
<keyword evidence="10" id="KW-0456">Lyase</keyword>
<dbReference type="InterPro" id="IPR012110">
    <property type="entry name" value="PDC/IPDC-like"/>
</dbReference>
<evidence type="ECO:0000256" key="8">
    <source>
        <dbReference type="ARBA" id="ARBA00022842"/>
    </source>
</evidence>
<feature type="binding site" evidence="11">
    <location>
        <position position="478"/>
    </location>
    <ligand>
        <name>Mg(2+)</name>
        <dbReference type="ChEBI" id="CHEBI:18420"/>
    </ligand>
</feature>
<evidence type="ECO:0000256" key="1">
    <source>
        <dbReference type="ARBA" id="ARBA00001041"/>
    </source>
</evidence>
<keyword evidence="9 12" id="KW-0786">Thiamine pyrophosphate</keyword>
<dbReference type="InterPro" id="IPR012000">
    <property type="entry name" value="Thiamin_PyroP_enz_cen_dom"/>
</dbReference>
<dbReference type="Pfam" id="PF02775">
    <property type="entry name" value="TPP_enzyme_C"/>
    <property type="match status" value="1"/>
</dbReference>
<dbReference type="STRING" id="363999.A0A439D9H6"/>
<evidence type="ECO:0000256" key="10">
    <source>
        <dbReference type="ARBA" id="ARBA00023239"/>
    </source>
</evidence>
<comment type="cofactor">
    <cofactor evidence="2">
        <name>thiamine diphosphate</name>
        <dbReference type="ChEBI" id="CHEBI:58937"/>
    </cofactor>
</comment>
<evidence type="ECO:0000256" key="3">
    <source>
        <dbReference type="ARBA" id="ARBA00007812"/>
    </source>
</evidence>
<evidence type="ECO:0000256" key="9">
    <source>
        <dbReference type="ARBA" id="ARBA00023052"/>
    </source>
</evidence>
<name>A0A439D9H6_9PEZI</name>
<keyword evidence="17" id="KW-1185">Reference proteome</keyword>
<dbReference type="Pfam" id="PF02776">
    <property type="entry name" value="TPP_enzyme_N"/>
    <property type="match status" value="1"/>
</dbReference>
<feature type="binding site" evidence="11">
    <location>
        <position position="476"/>
    </location>
    <ligand>
        <name>Mg(2+)</name>
        <dbReference type="ChEBI" id="CHEBI:18420"/>
    </ligand>
</feature>
<protein>
    <recommendedName>
        <fullName evidence="5">Pyruvate decarboxylase</fullName>
        <ecNumber evidence="4">4.1.1.1</ecNumber>
    </recommendedName>
</protein>
<dbReference type="PIRSF" id="PIRSF036565">
    <property type="entry name" value="Pyruvt_ip_decrb"/>
    <property type="match status" value="1"/>
</dbReference>
<dbReference type="Pfam" id="PF00205">
    <property type="entry name" value="TPP_enzyme_M"/>
    <property type="match status" value="1"/>
</dbReference>
<accession>A0A439D9H6</accession>
<proteinExistence type="inferred from homology"/>
<evidence type="ECO:0000259" key="13">
    <source>
        <dbReference type="Pfam" id="PF00205"/>
    </source>
</evidence>
<dbReference type="GO" id="GO:0030976">
    <property type="term" value="F:thiamine pyrophosphate binding"/>
    <property type="evidence" value="ECO:0007669"/>
    <property type="project" value="InterPro"/>
</dbReference>
<dbReference type="InterPro" id="IPR011766">
    <property type="entry name" value="TPP_enzyme_TPP-bd"/>
</dbReference>
<keyword evidence="8 11" id="KW-0460">Magnesium</keyword>
<dbReference type="GO" id="GO:0004737">
    <property type="term" value="F:pyruvate decarboxylase activity"/>
    <property type="evidence" value="ECO:0007669"/>
    <property type="project" value="UniProtKB-EC"/>
</dbReference>
<comment type="cofactor">
    <cofactor evidence="11">
        <name>Mg(2+)</name>
        <dbReference type="ChEBI" id="CHEBI:18420"/>
    </cofactor>
    <text evidence="11">Binds 1 Mg(2+) per subunit.</text>
</comment>
<comment type="catalytic activity">
    <reaction evidence="1">
        <text>a 2-oxocarboxylate + H(+) = an aldehyde + CO2</text>
        <dbReference type="Rhea" id="RHEA:11628"/>
        <dbReference type="ChEBI" id="CHEBI:15378"/>
        <dbReference type="ChEBI" id="CHEBI:16526"/>
        <dbReference type="ChEBI" id="CHEBI:17478"/>
        <dbReference type="ChEBI" id="CHEBI:35179"/>
        <dbReference type="EC" id="4.1.1.1"/>
    </reaction>
</comment>
<dbReference type="CDD" id="cd07038">
    <property type="entry name" value="TPP_PYR_PDC_IPDC_like"/>
    <property type="match status" value="1"/>
</dbReference>
<dbReference type="Gene3D" id="3.40.50.970">
    <property type="match status" value="2"/>
</dbReference>
<dbReference type="EC" id="4.1.1.1" evidence="4"/>
<dbReference type="GO" id="GO:0000287">
    <property type="term" value="F:magnesium ion binding"/>
    <property type="evidence" value="ECO:0007669"/>
    <property type="project" value="InterPro"/>
</dbReference>
<dbReference type="PANTHER" id="PTHR43452:SF11">
    <property type="entry name" value="PYRUVATE DECARBOXYLASE"/>
    <property type="match status" value="1"/>
</dbReference>
<comment type="similarity">
    <text evidence="3 12">Belongs to the TPP enzyme family.</text>
</comment>
<dbReference type="InterPro" id="IPR047214">
    <property type="entry name" value="TPP_PDC_IPDC"/>
</dbReference>
<dbReference type="InterPro" id="IPR029035">
    <property type="entry name" value="DHS-like_NAD/FAD-binding_dom"/>
</dbReference>
<evidence type="ECO:0000256" key="2">
    <source>
        <dbReference type="ARBA" id="ARBA00001964"/>
    </source>
</evidence>
<keyword evidence="7" id="KW-0210">Decarboxylase</keyword>
<dbReference type="SUPFAM" id="SSF52518">
    <property type="entry name" value="Thiamin diphosphate-binding fold (THDP-binding)"/>
    <property type="match status" value="2"/>
</dbReference>
<feature type="binding site" evidence="11">
    <location>
        <position position="449"/>
    </location>
    <ligand>
        <name>Mg(2+)</name>
        <dbReference type="ChEBI" id="CHEBI:18420"/>
    </ligand>
</feature>
<feature type="domain" description="Thiamine pyrophosphate enzyme central" evidence="13">
    <location>
        <begin position="207"/>
        <end position="329"/>
    </location>
</feature>
<evidence type="ECO:0000313" key="17">
    <source>
        <dbReference type="Proteomes" id="UP000286045"/>
    </source>
</evidence>
<evidence type="ECO:0000313" key="16">
    <source>
        <dbReference type="EMBL" id="RWA11060.1"/>
    </source>
</evidence>
<organism evidence="16 17">
    <name type="scientific">Xylaria grammica</name>
    <dbReference type="NCBI Taxonomy" id="363999"/>
    <lineage>
        <taxon>Eukaryota</taxon>
        <taxon>Fungi</taxon>
        <taxon>Dikarya</taxon>
        <taxon>Ascomycota</taxon>
        <taxon>Pezizomycotina</taxon>
        <taxon>Sordariomycetes</taxon>
        <taxon>Xylariomycetidae</taxon>
        <taxon>Xylariales</taxon>
        <taxon>Xylariaceae</taxon>
        <taxon>Xylaria</taxon>
    </lineage>
</organism>
<comment type="caution">
    <text evidence="16">The sequence shown here is derived from an EMBL/GenBank/DDBJ whole genome shotgun (WGS) entry which is preliminary data.</text>
</comment>
<sequence>MTASSLSPQTTKVAEYLFLRFRQLGIESVFGVPGDYNLRLLDFLEPAGLHWVGNCNELNAAYAADGYARVNGNGLSALITTYGVGELSAINGIAGAFTEKAGVVHVVGTPSRSLQRDRTLVHHTLADGDYRHFAAMASHVTKAQTNLTDPRTIPEQIDWALEQALIYSQPVYIELPDDVVDVAVLAARLANPLSIPASPRGGDGALTEVLEHIYDSQRPLILVDGESRPLRIIDQVEELVNITGWPTWTSIFGKGLVNESMPNVYGHYRGSLGPKDWESYFESADLIINLGPHYSDTNTYTFTTIPREAVSISLSLDTVKIGAKVYHDVGNGFLTQLLQSLDKTRIPKVGGPPKTTTPYVGPKADEAIAQASFYAFVNQIFRENDLILTETGTAGHGGRQFKLPPRSRLFGPATWLSIGYMLPATLGVTVAKRDLTKNSNARAILIIGDGSLQMSAQEISTIIREKLNVIMFIINNSGYTIERAIHGRKQAYNDIAPWRHTKALEFFGAEEGQAKNSFVARTYGELGRVLNDERIRNGGGLRIVEVFMDQEDVQGALLHLMEKQIAAEKQ</sequence>
<evidence type="ECO:0000259" key="14">
    <source>
        <dbReference type="Pfam" id="PF02775"/>
    </source>
</evidence>
<feature type="domain" description="Thiamine pyrophosphate enzyme N-terminal TPP-binding" evidence="15">
    <location>
        <begin position="12"/>
        <end position="122"/>
    </location>
</feature>
<dbReference type="GO" id="GO:0005829">
    <property type="term" value="C:cytosol"/>
    <property type="evidence" value="ECO:0007669"/>
    <property type="project" value="TreeGrafter"/>
</dbReference>
<dbReference type="InterPro" id="IPR029061">
    <property type="entry name" value="THDP-binding"/>
</dbReference>
<evidence type="ECO:0000256" key="12">
    <source>
        <dbReference type="RuleBase" id="RU362132"/>
    </source>
</evidence>
<dbReference type="GO" id="GO:0005634">
    <property type="term" value="C:nucleus"/>
    <property type="evidence" value="ECO:0007669"/>
    <property type="project" value="TreeGrafter"/>
</dbReference>
<evidence type="ECO:0000259" key="15">
    <source>
        <dbReference type="Pfam" id="PF02776"/>
    </source>
</evidence>